<evidence type="ECO:0000256" key="2">
    <source>
        <dbReference type="SAM" id="SignalP"/>
    </source>
</evidence>
<feature type="signal peptide" evidence="2">
    <location>
        <begin position="1"/>
        <end position="28"/>
    </location>
</feature>
<dbReference type="InParanoid" id="A0A2P5FAD9"/>
<feature type="region of interest" description="Disordered" evidence="1">
    <location>
        <begin position="36"/>
        <end position="84"/>
    </location>
</feature>
<name>A0A2P5FAD9_TREOI</name>
<reference evidence="4" key="1">
    <citation type="submission" date="2016-06" db="EMBL/GenBank/DDBJ databases">
        <title>Parallel loss of symbiosis genes in relatives of nitrogen-fixing non-legume Parasponia.</title>
        <authorList>
            <person name="Van Velzen R."/>
            <person name="Holmer R."/>
            <person name="Bu F."/>
            <person name="Rutten L."/>
            <person name="Van Zeijl A."/>
            <person name="Liu W."/>
            <person name="Santuari L."/>
            <person name="Cao Q."/>
            <person name="Sharma T."/>
            <person name="Shen D."/>
            <person name="Roswanjaya Y."/>
            <person name="Wardhani T."/>
            <person name="Kalhor M.S."/>
            <person name="Jansen J."/>
            <person name="Van den Hoogen J."/>
            <person name="Gungor B."/>
            <person name="Hartog M."/>
            <person name="Hontelez J."/>
            <person name="Verver J."/>
            <person name="Yang W.-C."/>
            <person name="Schijlen E."/>
            <person name="Repin R."/>
            <person name="Schilthuizen M."/>
            <person name="Schranz E."/>
            <person name="Heidstra R."/>
            <person name="Miyata K."/>
            <person name="Fedorova E."/>
            <person name="Kohlen W."/>
            <person name="Bisseling T."/>
            <person name="Smit S."/>
            <person name="Geurts R."/>
        </authorList>
    </citation>
    <scope>NUCLEOTIDE SEQUENCE [LARGE SCALE GENOMIC DNA]</scope>
    <source>
        <strain evidence="4">cv. RG33-2</strain>
    </source>
</reference>
<protein>
    <recommendedName>
        <fullName evidence="5">CLAVATA3/ESR (CLE)-related protein</fullName>
    </recommendedName>
</protein>
<evidence type="ECO:0008006" key="5">
    <source>
        <dbReference type="Google" id="ProtNLM"/>
    </source>
</evidence>
<gene>
    <name evidence="3" type="ORF">TorRG33x02_095320</name>
</gene>
<proteinExistence type="predicted"/>
<evidence type="ECO:0000256" key="1">
    <source>
        <dbReference type="SAM" id="MobiDB-lite"/>
    </source>
</evidence>
<evidence type="ECO:0000313" key="4">
    <source>
        <dbReference type="Proteomes" id="UP000237000"/>
    </source>
</evidence>
<keyword evidence="2" id="KW-0732">Signal</keyword>
<dbReference type="Proteomes" id="UP000237000">
    <property type="component" value="Unassembled WGS sequence"/>
</dbReference>
<keyword evidence="4" id="KW-1185">Reference proteome</keyword>
<feature type="chain" id="PRO_5015187368" description="CLAVATA3/ESR (CLE)-related protein" evidence="2">
    <location>
        <begin position="29"/>
        <end position="84"/>
    </location>
</feature>
<evidence type="ECO:0000313" key="3">
    <source>
        <dbReference type="EMBL" id="PON94749.1"/>
    </source>
</evidence>
<dbReference type="EMBL" id="JXTC01000049">
    <property type="protein sequence ID" value="PON94749.1"/>
    <property type="molecule type" value="Genomic_DNA"/>
</dbReference>
<organism evidence="3 4">
    <name type="scientific">Trema orientale</name>
    <name type="common">Charcoal tree</name>
    <name type="synonym">Celtis orientalis</name>
    <dbReference type="NCBI Taxonomy" id="63057"/>
    <lineage>
        <taxon>Eukaryota</taxon>
        <taxon>Viridiplantae</taxon>
        <taxon>Streptophyta</taxon>
        <taxon>Embryophyta</taxon>
        <taxon>Tracheophyta</taxon>
        <taxon>Spermatophyta</taxon>
        <taxon>Magnoliopsida</taxon>
        <taxon>eudicotyledons</taxon>
        <taxon>Gunneridae</taxon>
        <taxon>Pentapetalae</taxon>
        <taxon>rosids</taxon>
        <taxon>fabids</taxon>
        <taxon>Rosales</taxon>
        <taxon>Cannabaceae</taxon>
        <taxon>Trema</taxon>
    </lineage>
</organism>
<comment type="caution">
    <text evidence="3">The sequence shown here is derived from an EMBL/GenBank/DDBJ whole genome shotgun (WGS) entry which is preliminary data.</text>
</comment>
<accession>A0A2P5FAD9</accession>
<sequence length="84" mass="9320">MRALVTTTSFAVFLVLLFTSSNLTQLAAYRSLVGSAEKDKGQVGPENSGEQRMTWMNHGSSRGPRKNLVNPTVQRPFQVRELPL</sequence>
<dbReference type="OrthoDB" id="1696886at2759"/>
<dbReference type="AlphaFoldDB" id="A0A2P5FAD9"/>